<feature type="transmembrane region" description="Helical" evidence="5">
    <location>
        <begin position="131"/>
        <end position="148"/>
    </location>
</feature>
<accession>A0A3B0S4F2</accession>
<reference evidence="7" key="1">
    <citation type="submission" date="2018-06" db="EMBL/GenBank/DDBJ databases">
        <authorList>
            <person name="Zhirakovskaya E."/>
        </authorList>
    </citation>
    <scope>NUCLEOTIDE SEQUENCE</scope>
</reference>
<sequence length="267" mass="29140">MTSKVLTARIIPPLPRRWRGRYLVERNIVATKSFWPFLLSGFFEPVFYLFAIGIGIGQLIGDIDIGGTAVSYTAFAAPAMLAASAMNGAVFESTNIFFKLKFGKIYEGVLATPIEPTDVASGEIAWTLARGSMYSGAFLLVMAVMGLIESPIGILAFPATILVGFAFGAMATAGVTYMRTWQDLDYVTLITLPLFLFSATFYPLDVYPGWLQTITWISPLFHGVVLTRGLTLGILDWTMLINVAYLAGLGILGSWITARRIGDLLRP</sequence>
<dbReference type="InterPro" id="IPR051784">
    <property type="entry name" value="Nod_factor_ABC_transporter"/>
</dbReference>
<dbReference type="Pfam" id="PF01061">
    <property type="entry name" value="ABC2_membrane"/>
    <property type="match status" value="1"/>
</dbReference>
<dbReference type="AlphaFoldDB" id="A0A3B0S4F2"/>
<evidence type="ECO:0000256" key="2">
    <source>
        <dbReference type="ARBA" id="ARBA00022692"/>
    </source>
</evidence>
<feature type="transmembrane region" description="Helical" evidence="5">
    <location>
        <begin position="239"/>
        <end position="258"/>
    </location>
</feature>
<dbReference type="InterPro" id="IPR013525">
    <property type="entry name" value="ABC2_TM"/>
</dbReference>
<keyword evidence="4 5" id="KW-0472">Membrane</keyword>
<keyword evidence="3 5" id="KW-1133">Transmembrane helix</keyword>
<gene>
    <name evidence="7" type="ORF">MNBD_ACTINO01-2088</name>
</gene>
<keyword evidence="2 5" id="KW-0812">Transmembrane</keyword>
<comment type="subcellular location">
    <subcellularLocation>
        <location evidence="1">Membrane</location>
        <topology evidence="1">Multi-pass membrane protein</topology>
    </subcellularLocation>
</comment>
<feature type="transmembrane region" description="Helical" evidence="5">
    <location>
        <begin position="72"/>
        <end position="91"/>
    </location>
</feature>
<dbReference type="PRINTS" id="PR00164">
    <property type="entry name" value="ABC2TRNSPORT"/>
</dbReference>
<evidence type="ECO:0000256" key="1">
    <source>
        <dbReference type="ARBA" id="ARBA00004141"/>
    </source>
</evidence>
<dbReference type="PANTHER" id="PTHR43229">
    <property type="entry name" value="NODULATION PROTEIN J"/>
    <property type="match status" value="1"/>
</dbReference>
<feature type="transmembrane region" description="Helical" evidence="5">
    <location>
        <begin position="34"/>
        <end position="60"/>
    </location>
</feature>
<feature type="domain" description="ABC transmembrane type-2" evidence="6">
    <location>
        <begin position="36"/>
        <end position="261"/>
    </location>
</feature>
<feature type="transmembrane region" description="Helical" evidence="5">
    <location>
        <begin position="184"/>
        <end position="204"/>
    </location>
</feature>
<dbReference type="GO" id="GO:0043190">
    <property type="term" value="C:ATP-binding cassette (ABC) transporter complex"/>
    <property type="evidence" value="ECO:0007669"/>
    <property type="project" value="InterPro"/>
</dbReference>
<evidence type="ECO:0000256" key="5">
    <source>
        <dbReference type="SAM" id="Phobius"/>
    </source>
</evidence>
<organism evidence="7">
    <name type="scientific">hydrothermal vent metagenome</name>
    <dbReference type="NCBI Taxonomy" id="652676"/>
    <lineage>
        <taxon>unclassified sequences</taxon>
        <taxon>metagenomes</taxon>
        <taxon>ecological metagenomes</taxon>
    </lineage>
</organism>
<dbReference type="PROSITE" id="PS51012">
    <property type="entry name" value="ABC_TM2"/>
    <property type="match status" value="1"/>
</dbReference>
<evidence type="ECO:0000259" key="6">
    <source>
        <dbReference type="PROSITE" id="PS51012"/>
    </source>
</evidence>
<dbReference type="PANTHER" id="PTHR43229:SF2">
    <property type="entry name" value="NODULATION PROTEIN J"/>
    <property type="match status" value="1"/>
</dbReference>
<evidence type="ECO:0000256" key="4">
    <source>
        <dbReference type="ARBA" id="ARBA00023136"/>
    </source>
</evidence>
<evidence type="ECO:0000313" key="7">
    <source>
        <dbReference type="EMBL" id="VAV99129.1"/>
    </source>
</evidence>
<protein>
    <submittedName>
        <fullName evidence="7">Efflux ABC transporter, permease protein</fullName>
    </submittedName>
</protein>
<dbReference type="InterPro" id="IPR000412">
    <property type="entry name" value="ABC_2_transport"/>
</dbReference>
<dbReference type="InterPro" id="IPR047817">
    <property type="entry name" value="ABC2_TM_bact-type"/>
</dbReference>
<dbReference type="GO" id="GO:0140359">
    <property type="term" value="F:ABC-type transporter activity"/>
    <property type="evidence" value="ECO:0007669"/>
    <property type="project" value="InterPro"/>
</dbReference>
<proteinExistence type="predicted"/>
<evidence type="ECO:0000256" key="3">
    <source>
        <dbReference type="ARBA" id="ARBA00022989"/>
    </source>
</evidence>
<dbReference type="EMBL" id="UOEI01000251">
    <property type="protein sequence ID" value="VAV99129.1"/>
    <property type="molecule type" value="Genomic_DNA"/>
</dbReference>
<feature type="transmembrane region" description="Helical" evidence="5">
    <location>
        <begin position="154"/>
        <end position="177"/>
    </location>
</feature>
<dbReference type="PIRSF" id="PIRSF006648">
    <property type="entry name" value="DrrB"/>
    <property type="match status" value="1"/>
</dbReference>
<name>A0A3B0S4F2_9ZZZZ</name>